<feature type="compositionally biased region" description="Basic and acidic residues" evidence="4">
    <location>
        <begin position="230"/>
        <end position="244"/>
    </location>
</feature>
<feature type="domain" description="CBS" evidence="6">
    <location>
        <begin position="10"/>
        <end position="68"/>
    </location>
</feature>
<dbReference type="InterPro" id="IPR007055">
    <property type="entry name" value="BON_dom"/>
</dbReference>
<dbReference type="Gene3D" id="3.30.1340.30">
    <property type="match status" value="1"/>
</dbReference>
<dbReference type="SUPFAM" id="SSF54631">
    <property type="entry name" value="CBS-domain pair"/>
    <property type="match status" value="1"/>
</dbReference>
<dbReference type="Gene3D" id="3.10.580.10">
    <property type="entry name" value="CBS-domain"/>
    <property type="match status" value="1"/>
</dbReference>
<dbReference type="InterPro" id="IPR000644">
    <property type="entry name" value="CBS_dom"/>
</dbReference>
<proteinExistence type="inferred from homology"/>
<dbReference type="OrthoDB" id="3672399at2"/>
<dbReference type="SMART" id="SM00116">
    <property type="entry name" value="CBS"/>
    <property type="match status" value="2"/>
</dbReference>
<keyword evidence="8" id="KW-1185">Reference proteome</keyword>
<dbReference type="InterPro" id="IPR051257">
    <property type="entry name" value="Diverse_CBS-Domain"/>
</dbReference>
<evidence type="ECO:0000313" key="7">
    <source>
        <dbReference type="EMBL" id="SHF69835.1"/>
    </source>
</evidence>
<keyword evidence="2 3" id="KW-0129">CBS domain</keyword>
<organism evidence="7 8">
    <name type="scientific">Streptoalloteichus hindustanus</name>
    <dbReference type="NCBI Taxonomy" id="2017"/>
    <lineage>
        <taxon>Bacteria</taxon>
        <taxon>Bacillati</taxon>
        <taxon>Actinomycetota</taxon>
        <taxon>Actinomycetes</taxon>
        <taxon>Pseudonocardiales</taxon>
        <taxon>Pseudonocardiaceae</taxon>
        <taxon>Streptoalloteichus</taxon>
    </lineage>
</organism>
<dbReference type="InterPro" id="IPR046342">
    <property type="entry name" value="CBS_dom_sf"/>
</dbReference>
<protein>
    <submittedName>
        <fullName evidence="7">BON domain-containing protein</fullName>
    </submittedName>
</protein>
<comment type="similarity">
    <text evidence="1">Belongs to the universal stress protein A family.</text>
</comment>
<feature type="region of interest" description="Disordered" evidence="4">
    <location>
        <begin position="212"/>
        <end position="249"/>
    </location>
</feature>
<feature type="domain" description="BON" evidence="5">
    <location>
        <begin position="147"/>
        <end position="215"/>
    </location>
</feature>
<dbReference type="STRING" id="2017.SAMN05444320_104584"/>
<dbReference type="PANTHER" id="PTHR43080">
    <property type="entry name" value="CBS DOMAIN-CONTAINING PROTEIN CBSX3, MITOCHONDRIAL"/>
    <property type="match status" value="1"/>
</dbReference>
<evidence type="ECO:0000259" key="6">
    <source>
        <dbReference type="PROSITE" id="PS51371"/>
    </source>
</evidence>
<evidence type="ECO:0000256" key="1">
    <source>
        <dbReference type="ARBA" id="ARBA00008791"/>
    </source>
</evidence>
<accession>A0A1M5DSC6</accession>
<dbReference type="PANTHER" id="PTHR43080:SF29">
    <property type="entry name" value="OS02G0818000 PROTEIN"/>
    <property type="match status" value="1"/>
</dbReference>
<feature type="domain" description="CBS" evidence="6">
    <location>
        <begin position="94"/>
        <end position="150"/>
    </location>
</feature>
<dbReference type="SUPFAM" id="SSF52402">
    <property type="entry name" value="Adenine nucleotide alpha hydrolases-like"/>
    <property type="match status" value="2"/>
</dbReference>
<dbReference type="Pfam" id="PF04972">
    <property type="entry name" value="BON"/>
    <property type="match status" value="1"/>
</dbReference>
<dbReference type="AlphaFoldDB" id="A0A1M5DSC6"/>
<reference evidence="7 8" key="1">
    <citation type="submission" date="2016-11" db="EMBL/GenBank/DDBJ databases">
        <authorList>
            <person name="Jaros S."/>
            <person name="Januszkiewicz K."/>
            <person name="Wedrychowicz H."/>
        </authorList>
    </citation>
    <scope>NUCLEOTIDE SEQUENCE [LARGE SCALE GENOMIC DNA]</scope>
    <source>
        <strain evidence="7 8">DSM 44523</strain>
    </source>
</reference>
<dbReference type="InterPro" id="IPR014729">
    <property type="entry name" value="Rossmann-like_a/b/a_fold"/>
</dbReference>
<dbReference type="Proteomes" id="UP000184501">
    <property type="component" value="Unassembled WGS sequence"/>
</dbReference>
<dbReference type="PROSITE" id="PS51371">
    <property type="entry name" value="CBS"/>
    <property type="match status" value="2"/>
</dbReference>
<dbReference type="Pfam" id="PF00582">
    <property type="entry name" value="Usp"/>
    <property type="match status" value="2"/>
</dbReference>
<evidence type="ECO:0000256" key="2">
    <source>
        <dbReference type="ARBA" id="ARBA00023122"/>
    </source>
</evidence>
<sequence>MPVPTVASVMTRDVVTISEDTRFKDIVALLTDRGISAVPVTDSDGQLVGVVSEADLLAKEEYRAGLDRAPTLLPTPDPEEGSRRAEGLTAGDVMTRGAACVRPDDPVVAVARRLAQANVRRMFVLDETGQLVGVVARRDLLRLYLRPDERVRDDVCELLGEVVGGDATGIEVRVDHGVVTLRGSMPTHAQGERVTRAVRALPGVVGVEDGLTRSDAEAPVSPAGGGAALSEERQAGGRGRDAEHPTPPVVVGVSGIEEEDAPVVAWAAEEAARRGAALRLVHVYVALPYTTPVMLNGPIPPLDDEAVREAGRAALDRAANQVRATHPALDLGTELTGGQPELALRTESATASLLVLGAHHHGPLAEAVLGSTAGAMSVTSACPVVAVPVDRQPSAPDGPVVVGVDDPGTARAAVEFAVAEASRRGVDLHAVHCWAGQAALGGEVPDEPERHEQVLAEATAELAERWPDVRLHTTSVRGDALSELLRRSDDAALLVVGTHGRHRLGAVVLGSVSRALLRSARCPVAVVRPRG</sequence>
<gene>
    <name evidence="7" type="ORF">SAMN05444320_104584</name>
</gene>
<dbReference type="PRINTS" id="PR01438">
    <property type="entry name" value="UNVRSLSTRESS"/>
</dbReference>
<evidence type="ECO:0000256" key="4">
    <source>
        <dbReference type="SAM" id="MobiDB-lite"/>
    </source>
</evidence>
<dbReference type="InterPro" id="IPR006016">
    <property type="entry name" value="UspA"/>
</dbReference>
<name>A0A1M5DSC6_STRHI</name>
<dbReference type="Pfam" id="PF00571">
    <property type="entry name" value="CBS"/>
    <property type="match status" value="2"/>
</dbReference>
<dbReference type="RefSeq" id="WP_083959716.1">
    <property type="nucleotide sequence ID" value="NZ_FQVN01000004.1"/>
</dbReference>
<evidence type="ECO:0000313" key="8">
    <source>
        <dbReference type="Proteomes" id="UP000184501"/>
    </source>
</evidence>
<dbReference type="Gene3D" id="3.40.50.620">
    <property type="entry name" value="HUPs"/>
    <property type="match status" value="2"/>
</dbReference>
<evidence type="ECO:0000256" key="3">
    <source>
        <dbReference type="PROSITE-ProRule" id="PRU00703"/>
    </source>
</evidence>
<dbReference type="CDD" id="cd04586">
    <property type="entry name" value="CBS_pair_BON_assoc"/>
    <property type="match status" value="1"/>
</dbReference>
<dbReference type="InterPro" id="IPR006015">
    <property type="entry name" value="Universal_stress_UspA"/>
</dbReference>
<dbReference type="PROSITE" id="PS50914">
    <property type="entry name" value="BON"/>
    <property type="match status" value="1"/>
</dbReference>
<dbReference type="EMBL" id="FQVN01000004">
    <property type="protein sequence ID" value="SHF69835.1"/>
    <property type="molecule type" value="Genomic_DNA"/>
</dbReference>
<evidence type="ECO:0000259" key="5">
    <source>
        <dbReference type="PROSITE" id="PS50914"/>
    </source>
</evidence>